<organism evidence="2 3">
    <name type="scientific">Bicyclus anynana</name>
    <name type="common">Squinting bush brown butterfly</name>
    <dbReference type="NCBI Taxonomy" id="110368"/>
    <lineage>
        <taxon>Eukaryota</taxon>
        <taxon>Metazoa</taxon>
        <taxon>Ecdysozoa</taxon>
        <taxon>Arthropoda</taxon>
        <taxon>Hexapoda</taxon>
        <taxon>Insecta</taxon>
        <taxon>Pterygota</taxon>
        <taxon>Neoptera</taxon>
        <taxon>Endopterygota</taxon>
        <taxon>Lepidoptera</taxon>
        <taxon>Glossata</taxon>
        <taxon>Ditrysia</taxon>
        <taxon>Papilionoidea</taxon>
        <taxon>Nymphalidae</taxon>
        <taxon>Satyrinae</taxon>
        <taxon>Satyrini</taxon>
        <taxon>Mycalesina</taxon>
        <taxon>Bicyclus</taxon>
    </lineage>
</organism>
<sequence>MLPLILVLFLAQNALSLPYTNVNFYNIENAPSIPDNGQLINSNVTTGALEWIDGGDVPLYLQILMTSVNDIAAVNQAAAAIQTIVILGETAPGIPGDACEAAALINASANNAGLRPSLVRFIQRIAGYIDTIVRLVNNPNSVRYSSGSRGNCLGGGRSCQFEAAWDRILRESSPYDFGLLNEEYCAAKRLSTAWNLRSNNVATAITAATIPEVREVVRLGLPEVGEFLRVLSYGGNPGPAGQAAKAALLQRVSQVKC</sequence>
<dbReference type="Pfam" id="PF05849">
    <property type="entry name" value="L-fibroin"/>
    <property type="match status" value="1"/>
</dbReference>
<keyword evidence="1" id="KW-0732">Signal</keyword>
<feature type="signal peptide" evidence="1">
    <location>
        <begin position="1"/>
        <end position="16"/>
    </location>
</feature>
<dbReference type="RefSeq" id="XP_052744672.1">
    <property type="nucleotide sequence ID" value="XM_052888712.1"/>
</dbReference>
<keyword evidence="2" id="KW-1185">Reference proteome</keyword>
<dbReference type="GeneID" id="112050778"/>
<accession>A0ABM3M053</accession>
<evidence type="ECO:0000313" key="3">
    <source>
        <dbReference type="RefSeq" id="XP_052744672.1"/>
    </source>
</evidence>
<proteinExistence type="predicted"/>
<dbReference type="Proteomes" id="UP001652582">
    <property type="component" value="Chromosome 23"/>
</dbReference>
<evidence type="ECO:0000256" key="1">
    <source>
        <dbReference type="SAM" id="SignalP"/>
    </source>
</evidence>
<name>A0ABM3M053_BICAN</name>
<gene>
    <name evidence="3" type="primary">LOC112050778</name>
</gene>
<protein>
    <submittedName>
        <fullName evidence="3">Fibroin light chain</fullName>
    </submittedName>
</protein>
<reference evidence="3" key="1">
    <citation type="journal article" date="2017" name="BMC Genomics">
        <title>Wound healing, calcium signaling, and other novel pathways are associated with the formation of butterfly eyespots.</title>
        <authorList>
            <person name="Ozsu N."/>
            <person name="Monteiro A."/>
        </authorList>
    </citation>
    <scope>NUCLEOTIDE SEQUENCE</scope>
</reference>
<evidence type="ECO:0000313" key="2">
    <source>
        <dbReference type="Proteomes" id="UP001652582"/>
    </source>
</evidence>
<reference evidence="3" key="2">
    <citation type="submission" date="2025-08" db="UniProtKB">
        <authorList>
            <consortium name="RefSeq"/>
        </authorList>
    </citation>
    <scope>IDENTIFICATION</scope>
</reference>
<dbReference type="InterPro" id="IPR008660">
    <property type="entry name" value="L-fibroin"/>
</dbReference>
<feature type="chain" id="PRO_5046926899" evidence="1">
    <location>
        <begin position="17"/>
        <end position="257"/>
    </location>
</feature>